<dbReference type="PANTHER" id="PTHR35039:SF3">
    <property type="entry name" value="3-KETO-L-GULONATE-6-PHOSPHATE DECARBOXYLASE SGBH-RELATED"/>
    <property type="match status" value="1"/>
</dbReference>
<dbReference type="SUPFAM" id="SSF51366">
    <property type="entry name" value="Ribulose-phoshate binding barrel"/>
    <property type="match status" value="1"/>
</dbReference>
<feature type="domain" description="Orotidine 5'-phosphate decarboxylase" evidence="2">
    <location>
        <begin position="2"/>
        <end position="202"/>
    </location>
</feature>
<dbReference type="InterPro" id="IPR011060">
    <property type="entry name" value="RibuloseP-bd_barrel"/>
</dbReference>
<gene>
    <name evidence="3" type="ORF">DOK76_00340</name>
</gene>
<dbReference type="RefSeq" id="WP_206964089.1">
    <property type="nucleotide sequence ID" value="NZ_JAFLVX010000002.1"/>
</dbReference>
<dbReference type="InterPro" id="IPR013785">
    <property type="entry name" value="Aldolase_TIM"/>
</dbReference>
<dbReference type="SMART" id="SM00934">
    <property type="entry name" value="OMPdecase"/>
    <property type="match status" value="1"/>
</dbReference>
<dbReference type="EMBL" id="JAFLVX010000002">
    <property type="protein sequence ID" value="MBO0475493.1"/>
    <property type="molecule type" value="Genomic_DNA"/>
</dbReference>
<evidence type="ECO:0000259" key="2">
    <source>
        <dbReference type="SMART" id="SM00934"/>
    </source>
</evidence>
<reference evidence="3 4" key="1">
    <citation type="submission" date="2021-03" db="EMBL/GenBank/DDBJ databases">
        <title>Enterococcal diversity collection.</title>
        <authorList>
            <person name="Gilmore M.S."/>
            <person name="Schwartzman J."/>
            <person name="Van Tyne D."/>
            <person name="Martin M."/>
            <person name="Earl A.M."/>
            <person name="Manson A.L."/>
            <person name="Straub T."/>
            <person name="Salamzade R."/>
            <person name="Saavedra J."/>
            <person name="Lebreton F."/>
            <person name="Prichula J."/>
            <person name="Schaufler K."/>
            <person name="Gaca A."/>
            <person name="Sgardioli B."/>
            <person name="Wagenaar J."/>
            <person name="Strong T."/>
        </authorList>
    </citation>
    <scope>NUCLEOTIDE SEQUENCE [LARGE SCALE GENOMIC DNA]</scope>
    <source>
        <strain evidence="3 4">DIV0080</strain>
    </source>
</reference>
<dbReference type="PANTHER" id="PTHR35039">
    <property type="entry name" value="3-KETO-L-GULONATE-6-PHOSPHATE DECARBOXYLASE SGBH-RELATED"/>
    <property type="match status" value="1"/>
</dbReference>
<organism evidence="3 4">
    <name type="scientific">Candidatus Vagococcus giribetii</name>
    <dbReference type="NCBI Taxonomy" id="2230876"/>
    <lineage>
        <taxon>Bacteria</taxon>
        <taxon>Bacillati</taxon>
        <taxon>Bacillota</taxon>
        <taxon>Bacilli</taxon>
        <taxon>Lactobacillales</taxon>
        <taxon>Enterococcaceae</taxon>
        <taxon>Vagococcus</taxon>
    </lineage>
</organism>
<evidence type="ECO:0000256" key="1">
    <source>
        <dbReference type="ARBA" id="ARBA00023239"/>
    </source>
</evidence>
<dbReference type="Pfam" id="PF00215">
    <property type="entry name" value="OMPdecase"/>
    <property type="match status" value="1"/>
</dbReference>
<keyword evidence="1" id="KW-0456">Lyase</keyword>
<sequence length="207" mass="22925">MKLQVAIDRVSLTEAVDLASQLNGQVDIIEMGTSLSKDYGNEAIRQLKEVLPDSQLLADIKTIDEGQYEFKQGFKYGADILTVMGAASLATIELCEKVTKEMNRTMMIDLLEVCESKIEELQVFDSAIFCLHNSVDKEEKWSVVETVAAFKEAYPQVKRLAIAGGIDLSQARELKEQGLMEIIIVGSSITKADDPVKEAEKFMEVIG</sequence>
<evidence type="ECO:0000313" key="4">
    <source>
        <dbReference type="Proteomes" id="UP000664857"/>
    </source>
</evidence>
<dbReference type="Gene3D" id="3.20.20.70">
    <property type="entry name" value="Aldolase class I"/>
    <property type="match status" value="1"/>
</dbReference>
<keyword evidence="4" id="KW-1185">Reference proteome</keyword>
<protein>
    <submittedName>
        <fullName evidence="3">Orotidine 5'-phosphate decarboxylase</fullName>
    </submittedName>
</protein>
<accession>A0ABS3HP23</accession>
<comment type="caution">
    <text evidence="3">The sequence shown here is derived from an EMBL/GenBank/DDBJ whole genome shotgun (WGS) entry which is preliminary data.</text>
</comment>
<dbReference type="Proteomes" id="UP000664857">
    <property type="component" value="Unassembled WGS sequence"/>
</dbReference>
<evidence type="ECO:0000313" key="3">
    <source>
        <dbReference type="EMBL" id="MBO0475493.1"/>
    </source>
</evidence>
<name>A0ABS3HP23_9ENTE</name>
<proteinExistence type="predicted"/>
<dbReference type="InterPro" id="IPR001754">
    <property type="entry name" value="OMPdeCOase_dom"/>
</dbReference>